<organism evidence="6 7">
    <name type="scientific">Salmonella enterica subsp. enterica serovar Poona</name>
    <dbReference type="NCBI Taxonomy" id="436295"/>
    <lineage>
        <taxon>Bacteria</taxon>
        <taxon>Pseudomonadati</taxon>
        <taxon>Pseudomonadota</taxon>
        <taxon>Gammaproteobacteria</taxon>
        <taxon>Enterobacterales</taxon>
        <taxon>Enterobacteriaceae</taxon>
        <taxon>Salmonella</taxon>
    </lineage>
</organism>
<keyword evidence="3" id="KW-0238">DNA-binding</keyword>
<dbReference type="AlphaFoldDB" id="A0A4Z0KJK8"/>
<evidence type="ECO:0000256" key="1">
    <source>
        <dbReference type="ARBA" id="ARBA00009437"/>
    </source>
</evidence>
<proteinExistence type="inferred from homology"/>
<name>A0A4Z0KJK8_SALET</name>
<feature type="domain" description="LysR substrate-binding" evidence="5">
    <location>
        <begin position="1"/>
        <end position="179"/>
    </location>
</feature>
<dbReference type="Pfam" id="PF03466">
    <property type="entry name" value="LysR_substrate"/>
    <property type="match status" value="1"/>
</dbReference>
<dbReference type="InterPro" id="IPR005119">
    <property type="entry name" value="LysR_subst-bd"/>
</dbReference>
<sequence length="181" mass="20209">PAMRHFLKANPNVEVLFREKSPGMQMALLERRELAAGIWRMAIEPAVGFTSIRLHESAFMVAVPEDHDLASRDSVPLAALRNEYFVTLPSVHSDWGFLQRVCQQAGFSPMIIREVVEPQTVLAMISMGIGITLMADGYAQMSWPGVVFRPLEERIPADLYIVYDQQQATPALEKLVAALTV</sequence>
<evidence type="ECO:0000256" key="4">
    <source>
        <dbReference type="ARBA" id="ARBA00023163"/>
    </source>
</evidence>
<dbReference type="Proteomes" id="UP000298196">
    <property type="component" value="Unassembled WGS sequence"/>
</dbReference>
<dbReference type="SUPFAM" id="SSF53850">
    <property type="entry name" value="Periplasmic binding protein-like II"/>
    <property type="match status" value="1"/>
</dbReference>
<dbReference type="PANTHER" id="PTHR30346:SF27">
    <property type="entry name" value="HTH-TYPE TRANSCRIPTIONAL REGULATOR XAPR"/>
    <property type="match status" value="1"/>
</dbReference>
<evidence type="ECO:0000313" key="6">
    <source>
        <dbReference type="EMBL" id="TGD37543.1"/>
    </source>
</evidence>
<dbReference type="GO" id="GO:0003700">
    <property type="term" value="F:DNA-binding transcription factor activity"/>
    <property type="evidence" value="ECO:0007669"/>
    <property type="project" value="TreeGrafter"/>
</dbReference>
<feature type="non-terminal residue" evidence="6">
    <location>
        <position position="1"/>
    </location>
</feature>
<evidence type="ECO:0000259" key="5">
    <source>
        <dbReference type="Pfam" id="PF03466"/>
    </source>
</evidence>
<comment type="caution">
    <text evidence="6">The sequence shown here is derived from an EMBL/GenBank/DDBJ whole genome shotgun (WGS) entry which is preliminary data.</text>
</comment>
<gene>
    <name evidence="6" type="ORF">C9F07_31970</name>
</gene>
<keyword evidence="7" id="KW-1185">Reference proteome</keyword>
<evidence type="ECO:0000313" key="7">
    <source>
        <dbReference type="Proteomes" id="UP000298196"/>
    </source>
</evidence>
<keyword evidence="4" id="KW-0804">Transcription</keyword>
<dbReference type="Gene3D" id="3.40.190.10">
    <property type="entry name" value="Periplasmic binding protein-like II"/>
    <property type="match status" value="2"/>
</dbReference>
<protein>
    <submittedName>
        <fullName evidence="6">LysR family transcriptional regulator</fullName>
    </submittedName>
</protein>
<dbReference type="GO" id="GO:0003677">
    <property type="term" value="F:DNA binding"/>
    <property type="evidence" value="ECO:0007669"/>
    <property type="project" value="UniProtKB-KW"/>
</dbReference>
<keyword evidence="2" id="KW-0805">Transcription regulation</keyword>
<dbReference type="PANTHER" id="PTHR30346">
    <property type="entry name" value="TRANSCRIPTIONAL DUAL REGULATOR HCAR-RELATED"/>
    <property type="match status" value="1"/>
</dbReference>
<dbReference type="EMBL" id="PYKI01003185">
    <property type="protein sequence ID" value="TGD37543.1"/>
    <property type="molecule type" value="Genomic_DNA"/>
</dbReference>
<comment type="similarity">
    <text evidence="1">Belongs to the LysR transcriptional regulatory family.</text>
</comment>
<dbReference type="NCBIfam" id="NF007439">
    <property type="entry name" value="PRK09986.1"/>
    <property type="match status" value="1"/>
</dbReference>
<dbReference type="GO" id="GO:0032993">
    <property type="term" value="C:protein-DNA complex"/>
    <property type="evidence" value="ECO:0007669"/>
    <property type="project" value="TreeGrafter"/>
</dbReference>
<reference evidence="6 7" key="1">
    <citation type="submission" date="2018-03" db="EMBL/GenBank/DDBJ databases">
        <title>Non-Typhoidal Salmonella genome sequencing and assembly.</title>
        <authorList>
            <person name="Matchawe C."/>
        </authorList>
    </citation>
    <scope>NUCLEOTIDE SEQUENCE [LARGE SCALE GENOMIC DNA]</scope>
    <source>
        <strain evidence="6 7">22sa</strain>
    </source>
</reference>
<evidence type="ECO:0000256" key="2">
    <source>
        <dbReference type="ARBA" id="ARBA00023015"/>
    </source>
</evidence>
<accession>A0A4Z0KJK8</accession>
<evidence type="ECO:0000256" key="3">
    <source>
        <dbReference type="ARBA" id="ARBA00023125"/>
    </source>
</evidence>